<dbReference type="EMBL" id="JBHTJL010000015">
    <property type="protein sequence ID" value="MFD1063685.1"/>
    <property type="molecule type" value="Genomic_DNA"/>
</dbReference>
<keyword evidence="2" id="KW-1185">Reference proteome</keyword>
<accession>A0ABW3NAP8</accession>
<organism evidence="1 2">
    <name type="scientific">Winogradskyella litorisediminis</name>
    <dbReference type="NCBI Taxonomy" id="1156618"/>
    <lineage>
        <taxon>Bacteria</taxon>
        <taxon>Pseudomonadati</taxon>
        <taxon>Bacteroidota</taxon>
        <taxon>Flavobacteriia</taxon>
        <taxon>Flavobacteriales</taxon>
        <taxon>Flavobacteriaceae</taxon>
        <taxon>Winogradskyella</taxon>
    </lineage>
</organism>
<gene>
    <name evidence="1" type="ORF">ACFQ1Q_10550</name>
</gene>
<evidence type="ECO:0000313" key="1">
    <source>
        <dbReference type="EMBL" id="MFD1063685.1"/>
    </source>
</evidence>
<dbReference type="Proteomes" id="UP001597013">
    <property type="component" value="Unassembled WGS sequence"/>
</dbReference>
<proteinExistence type="predicted"/>
<name>A0ABW3NAP8_9FLAO</name>
<reference evidence="2" key="1">
    <citation type="journal article" date="2019" name="Int. J. Syst. Evol. Microbiol.">
        <title>The Global Catalogue of Microorganisms (GCM) 10K type strain sequencing project: providing services to taxonomists for standard genome sequencing and annotation.</title>
        <authorList>
            <consortium name="The Broad Institute Genomics Platform"/>
            <consortium name="The Broad Institute Genome Sequencing Center for Infectious Disease"/>
            <person name="Wu L."/>
            <person name="Ma J."/>
        </authorList>
    </citation>
    <scope>NUCLEOTIDE SEQUENCE [LARGE SCALE GENOMIC DNA]</scope>
    <source>
        <strain evidence="2">CCUG 62215</strain>
    </source>
</reference>
<comment type="caution">
    <text evidence="1">The sequence shown here is derived from an EMBL/GenBank/DDBJ whole genome shotgun (WGS) entry which is preliminary data.</text>
</comment>
<evidence type="ECO:0000313" key="2">
    <source>
        <dbReference type="Proteomes" id="UP001597013"/>
    </source>
</evidence>
<dbReference type="Pfam" id="PF11171">
    <property type="entry name" value="DUF2958"/>
    <property type="match status" value="1"/>
</dbReference>
<protein>
    <submittedName>
        <fullName evidence="1">DUF2958 domain-containing protein</fullName>
    </submittedName>
</protein>
<dbReference type="InterPro" id="IPR021341">
    <property type="entry name" value="DUF2958"/>
</dbReference>
<dbReference type="RefSeq" id="WP_386131010.1">
    <property type="nucleotide sequence ID" value="NZ_JBHTJL010000015.1"/>
</dbReference>
<sequence length="98" mass="11459">MELITLELKERFETIGRQSEDLNPIIIAKFFDPMGSGTWYVSEYEPETNICFGYVTGLGHNEWGYFSLTELEAIERHLGMKIERDICFTEARFNDLKI</sequence>